<keyword evidence="2 3" id="KW-0732">Signal</keyword>
<evidence type="ECO:0000256" key="1">
    <source>
        <dbReference type="ARBA" id="ARBA00005695"/>
    </source>
</evidence>
<evidence type="ECO:0000313" key="6">
    <source>
        <dbReference type="Proteomes" id="UP000235547"/>
    </source>
</evidence>
<dbReference type="GO" id="GO:0015833">
    <property type="term" value="P:peptide transport"/>
    <property type="evidence" value="ECO:0007669"/>
    <property type="project" value="TreeGrafter"/>
</dbReference>
<comment type="caution">
    <text evidence="5">The sequence shown here is derived from an EMBL/GenBank/DDBJ whole genome shotgun (WGS) entry which is preliminary data.</text>
</comment>
<dbReference type="InterPro" id="IPR000914">
    <property type="entry name" value="SBP_5_dom"/>
</dbReference>
<name>A0A2N7UDS6_9GAMM</name>
<proteinExistence type="inferred from homology"/>
<dbReference type="Pfam" id="PF00496">
    <property type="entry name" value="SBP_bac_5"/>
    <property type="match status" value="1"/>
</dbReference>
<gene>
    <name evidence="5" type="ORF">C1H70_17945</name>
</gene>
<dbReference type="AlphaFoldDB" id="A0A2N7UDS6"/>
<dbReference type="EMBL" id="PNRG01000033">
    <property type="protein sequence ID" value="PMR78616.1"/>
    <property type="molecule type" value="Genomic_DNA"/>
</dbReference>
<reference evidence="5 6" key="1">
    <citation type="submission" date="2018-01" db="EMBL/GenBank/DDBJ databases">
        <title>Halomonas endophytica sp. nov., isolated from storage liquid in the stems of Populus euphratica.</title>
        <authorList>
            <person name="Chen C."/>
        </authorList>
    </citation>
    <scope>NUCLEOTIDE SEQUENCE [LARGE SCALE GENOMIC DNA]</scope>
    <source>
        <strain evidence="5 6">BZ-SZ-XJ27</strain>
    </source>
</reference>
<dbReference type="GO" id="GO:0030288">
    <property type="term" value="C:outer membrane-bounded periplasmic space"/>
    <property type="evidence" value="ECO:0007669"/>
    <property type="project" value="UniProtKB-ARBA"/>
</dbReference>
<feature type="domain" description="Solute-binding protein family 5" evidence="4">
    <location>
        <begin position="71"/>
        <end position="400"/>
    </location>
</feature>
<dbReference type="GO" id="GO:0043190">
    <property type="term" value="C:ATP-binding cassette (ABC) transporter complex"/>
    <property type="evidence" value="ECO:0007669"/>
    <property type="project" value="InterPro"/>
</dbReference>
<dbReference type="InterPro" id="IPR039424">
    <property type="entry name" value="SBP_5"/>
</dbReference>
<dbReference type="PANTHER" id="PTHR30290">
    <property type="entry name" value="PERIPLASMIC BINDING COMPONENT OF ABC TRANSPORTER"/>
    <property type="match status" value="1"/>
</dbReference>
<protein>
    <submittedName>
        <fullName evidence="5">ABC transporter substrate-binding protein</fullName>
    </submittedName>
</protein>
<dbReference type="GO" id="GO:1904680">
    <property type="term" value="F:peptide transmembrane transporter activity"/>
    <property type="evidence" value="ECO:0007669"/>
    <property type="project" value="TreeGrafter"/>
</dbReference>
<dbReference type="SUPFAM" id="SSF53850">
    <property type="entry name" value="Periplasmic binding protein-like II"/>
    <property type="match status" value="1"/>
</dbReference>
<comment type="similarity">
    <text evidence="1">Belongs to the bacterial solute-binding protein 5 family.</text>
</comment>
<dbReference type="InterPro" id="IPR030678">
    <property type="entry name" value="Peptide/Ni-bd"/>
</dbReference>
<keyword evidence="6" id="KW-1185">Reference proteome</keyword>
<evidence type="ECO:0000256" key="3">
    <source>
        <dbReference type="SAM" id="SignalP"/>
    </source>
</evidence>
<evidence type="ECO:0000256" key="2">
    <source>
        <dbReference type="ARBA" id="ARBA00022729"/>
    </source>
</evidence>
<sequence>MIRLSTLKMALASLCLVMLVDHAAASDAVQVELQLQPPHLDPTQTASATTAEAMHLNVFQGLTRIDREGRVQPALARHWAVADDGRSIRFELRRGVLFHDGEVFDAHSAAFSLERLVNETSDNPQHHLFQAIQAVEVIDEDEIELILSRADALLPFRLGLSAAVMVHPASAGDNRQQPVGTGPYRFVGWRDDTLHLEVFDGYWGQRPPISEAVFHFTANRLELENGLNEGLIDIYPDGSSLGSYLQLAQRHDYVIEDGISEGEVILALNHAHAPFADRRVRRALAHAIDRQAMLDIYPGNKPPLIGSHFSPLHPAYVDLADRYPHDRERARALLEEAGVADSLALTLSLPPTIYAELGGLYVASDLEAVGIKVELERLTWGEWLSQVFTRHDYQMTLVSHVEPLDIDIYARDDYYFNYHSAEFRALWQAIESTADEAKRHRLMARAQRLLADEAVNVFLFMKPHQSIRKTGLKGAWGNSPIPALVLEELYWE</sequence>
<dbReference type="PIRSF" id="PIRSF002741">
    <property type="entry name" value="MppA"/>
    <property type="match status" value="1"/>
</dbReference>
<organism evidence="5 6">
    <name type="scientific">Halomonas urumqiensis</name>
    <dbReference type="NCBI Taxonomy" id="1684789"/>
    <lineage>
        <taxon>Bacteria</taxon>
        <taxon>Pseudomonadati</taxon>
        <taxon>Pseudomonadota</taxon>
        <taxon>Gammaproteobacteria</taxon>
        <taxon>Oceanospirillales</taxon>
        <taxon>Halomonadaceae</taxon>
        <taxon>Halomonas</taxon>
    </lineage>
</organism>
<dbReference type="Proteomes" id="UP000235547">
    <property type="component" value="Unassembled WGS sequence"/>
</dbReference>
<dbReference type="Gene3D" id="3.10.105.10">
    <property type="entry name" value="Dipeptide-binding Protein, Domain 3"/>
    <property type="match status" value="1"/>
</dbReference>
<accession>A0A2N7UDS6</accession>
<dbReference type="RefSeq" id="WP_102589675.1">
    <property type="nucleotide sequence ID" value="NZ_BNAE01000001.1"/>
</dbReference>
<feature type="signal peptide" evidence="3">
    <location>
        <begin position="1"/>
        <end position="23"/>
    </location>
</feature>
<evidence type="ECO:0000313" key="5">
    <source>
        <dbReference type="EMBL" id="PMR78616.1"/>
    </source>
</evidence>
<feature type="chain" id="PRO_5014983262" evidence="3">
    <location>
        <begin position="24"/>
        <end position="492"/>
    </location>
</feature>
<dbReference type="OrthoDB" id="9801912at2"/>
<dbReference type="PANTHER" id="PTHR30290:SF38">
    <property type="entry name" value="D,D-DIPEPTIDE-BINDING PERIPLASMIC PROTEIN DDPA-RELATED"/>
    <property type="match status" value="1"/>
</dbReference>
<dbReference type="Gene3D" id="3.40.190.10">
    <property type="entry name" value="Periplasmic binding protein-like II"/>
    <property type="match status" value="1"/>
</dbReference>
<evidence type="ECO:0000259" key="4">
    <source>
        <dbReference type="Pfam" id="PF00496"/>
    </source>
</evidence>